<dbReference type="AlphaFoldDB" id="A0A086ZJA1"/>
<proteinExistence type="predicted"/>
<name>A0A086ZJA1_9BIFI</name>
<comment type="caution">
    <text evidence="1">The sequence shown here is derived from an EMBL/GenBank/DDBJ whole genome shotgun (WGS) entry which is preliminary data.</text>
</comment>
<dbReference type="EMBL" id="JGYP01000001">
    <property type="protein sequence ID" value="KFI46601.1"/>
    <property type="molecule type" value="Genomic_DNA"/>
</dbReference>
<protein>
    <submittedName>
        <fullName evidence="1">Uncharacterized protein</fullName>
    </submittedName>
</protein>
<accession>A0A086ZJA1</accession>
<sequence length="56" mass="6374">MRSVYTQGMVSSRFVRRMGPWVSRHHGLAACSQGNTDLTHGKRVMRVMGCVGRRIR</sequence>
<dbReference type="Proteomes" id="UP000029096">
    <property type="component" value="Unassembled WGS sequence"/>
</dbReference>
<keyword evidence="2" id="KW-1185">Reference proteome</keyword>
<evidence type="ECO:0000313" key="1">
    <source>
        <dbReference type="EMBL" id="KFI46601.1"/>
    </source>
</evidence>
<evidence type="ECO:0000313" key="2">
    <source>
        <dbReference type="Proteomes" id="UP000029096"/>
    </source>
</evidence>
<organism evidence="1 2">
    <name type="scientific">Bifidobacterium bohemicum DSM 22767</name>
    <dbReference type="NCBI Taxonomy" id="1437606"/>
    <lineage>
        <taxon>Bacteria</taxon>
        <taxon>Bacillati</taxon>
        <taxon>Actinomycetota</taxon>
        <taxon>Actinomycetes</taxon>
        <taxon>Bifidobacteriales</taxon>
        <taxon>Bifidobacteriaceae</taxon>
        <taxon>Bifidobacterium</taxon>
    </lineage>
</organism>
<gene>
    <name evidence="1" type="ORF">BBOH_0073</name>
</gene>
<dbReference type="STRING" id="1437606.BBOH_0073"/>
<reference evidence="1 2" key="1">
    <citation type="submission" date="2014-03" db="EMBL/GenBank/DDBJ databases">
        <title>Genomics of Bifidobacteria.</title>
        <authorList>
            <person name="Ventura M."/>
            <person name="Milani C."/>
            <person name="Lugli G.A."/>
        </authorList>
    </citation>
    <scope>NUCLEOTIDE SEQUENCE [LARGE SCALE GENOMIC DNA]</scope>
    <source>
        <strain evidence="1 2">DSM 22767</strain>
    </source>
</reference>